<dbReference type="SMART" id="SM00774">
    <property type="entry name" value="WRKY"/>
    <property type="match status" value="1"/>
</dbReference>
<feature type="domain" description="WRKY" evidence="7">
    <location>
        <begin position="65"/>
        <end position="131"/>
    </location>
</feature>
<feature type="region of interest" description="Disordered" evidence="6">
    <location>
        <begin position="1"/>
        <end position="59"/>
    </location>
</feature>
<evidence type="ECO:0000256" key="3">
    <source>
        <dbReference type="ARBA" id="ARBA00023125"/>
    </source>
</evidence>
<feature type="compositionally biased region" description="Polar residues" evidence="6">
    <location>
        <begin position="1"/>
        <end position="18"/>
    </location>
</feature>
<comment type="subcellular location">
    <subcellularLocation>
        <location evidence="1">Nucleus</location>
    </subcellularLocation>
</comment>
<feature type="region of interest" description="Disordered" evidence="6">
    <location>
        <begin position="151"/>
        <end position="173"/>
    </location>
</feature>
<dbReference type="PANTHER" id="PTHR31429:SF86">
    <property type="entry name" value="WRKY TRANSCRIPTION FACTOR 61-RELATED"/>
    <property type="match status" value="1"/>
</dbReference>
<dbReference type="Gramene" id="Kaladp0674s0141.1.v1.1">
    <property type="protein sequence ID" value="Kaladp0674s0141.1.v1.1"/>
    <property type="gene ID" value="Kaladp0674s0141.v1.1"/>
</dbReference>
<evidence type="ECO:0000256" key="4">
    <source>
        <dbReference type="ARBA" id="ARBA00023163"/>
    </source>
</evidence>
<reference evidence="8" key="1">
    <citation type="submission" date="2021-01" db="UniProtKB">
        <authorList>
            <consortium name="EnsemblPlants"/>
        </authorList>
    </citation>
    <scope>IDENTIFICATION</scope>
</reference>
<keyword evidence="5" id="KW-0539">Nucleus</keyword>
<dbReference type="Pfam" id="PF03106">
    <property type="entry name" value="WRKY"/>
    <property type="match status" value="1"/>
</dbReference>
<accession>A0A7N1A6X2</accession>
<evidence type="ECO:0000256" key="5">
    <source>
        <dbReference type="ARBA" id="ARBA00023242"/>
    </source>
</evidence>
<protein>
    <recommendedName>
        <fullName evidence="7">WRKY domain-containing protein</fullName>
    </recommendedName>
</protein>
<keyword evidence="2" id="KW-0805">Transcription regulation</keyword>
<dbReference type="PROSITE" id="PS50811">
    <property type="entry name" value="WRKY"/>
    <property type="match status" value="1"/>
</dbReference>
<feature type="compositionally biased region" description="Low complexity" evidence="6">
    <location>
        <begin position="427"/>
        <end position="443"/>
    </location>
</feature>
<feature type="region of interest" description="Disordered" evidence="6">
    <location>
        <begin position="426"/>
        <end position="454"/>
    </location>
</feature>
<dbReference type="AlphaFoldDB" id="A0A7N1A6X2"/>
<organism evidence="8 9">
    <name type="scientific">Kalanchoe fedtschenkoi</name>
    <name type="common">Lavender scallops</name>
    <name type="synonym">South American air plant</name>
    <dbReference type="NCBI Taxonomy" id="63787"/>
    <lineage>
        <taxon>Eukaryota</taxon>
        <taxon>Viridiplantae</taxon>
        <taxon>Streptophyta</taxon>
        <taxon>Embryophyta</taxon>
        <taxon>Tracheophyta</taxon>
        <taxon>Spermatophyta</taxon>
        <taxon>Magnoliopsida</taxon>
        <taxon>eudicotyledons</taxon>
        <taxon>Gunneridae</taxon>
        <taxon>Pentapetalae</taxon>
        <taxon>Saxifragales</taxon>
        <taxon>Crassulaceae</taxon>
        <taxon>Kalanchoe</taxon>
    </lineage>
</organism>
<sequence>MDHTSSTEPLTNNTSADNSLDEEKKEDVMGETWPPPKTLKRSGEDEIDSHHNNGKRARVSVRARCDTPTMNDGCQWRKYGQKVAKGNPCPRAYYRCTVASSCPVRKQVQRCADDMSILITTYEGTHNHPLPAAATAMASTTSAAASMLISGSSSTSSRPVGLGQSSTSTPATTTSVGLHGLTYNLANGMTSSQPRPHQFYIHNNSQISPSPNTHPTITLDLTASNPFTSPFANPHFNRFTSSSSYDPSRLFPLKSTSLNFASMDSNPTPTSMSWATNHGSVLSYGNQYPQSNNRNNHNLGSLTLASRQPHESIYQSFMQKTSAALHHQQQQQHLLPDTIAAATKAITADPSFQTALAAALTSIIGGGASGGGNNNEKVQVSSMENLGQKMKWGDQVSTQRGSGCASSFLNTSSASNAQSSGMMFLQPSSAATAASKSKSTSPSENNNHQDHNTN</sequence>
<dbReference type="InterPro" id="IPR003657">
    <property type="entry name" value="WRKY_dom"/>
</dbReference>
<proteinExistence type="predicted"/>
<keyword evidence="3" id="KW-0238">DNA-binding</keyword>
<name>A0A7N1A6X2_KALFE</name>
<evidence type="ECO:0000313" key="9">
    <source>
        <dbReference type="Proteomes" id="UP000594263"/>
    </source>
</evidence>
<keyword evidence="4" id="KW-0804">Transcription</keyword>
<dbReference type="PANTHER" id="PTHR31429">
    <property type="entry name" value="WRKY TRANSCRIPTION FACTOR 36-RELATED"/>
    <property type="match status" value="1"/>
</dbReference>
<dbReference type="FunFam" id="2.20.25.80:FF:000002">
    <property type="entry name" value="probable WRKY transcription factor 31"/>
    <property type="match status" value="1"/>
</dbReference>
<dbReference type="SUPFAM" id="SSF118290">
    <property type="entry name" value="WRKY DNA-binding domain"/>
    <property type="match status" value="1"/>
</dbReference>
<dbReference type="Proteomes" id="UP000594263">
    <property type="component" value="Unplaced"/>
</dbReference>
<dbReference type="Gene3D" id="2.20.25.80">
    <property type="entry name" value="WRKY domain"/>
    <property type="match status" value="1"/>
</dbReference>
<dbReference type="GO" id="GO:0005634">
    <property type="term" value="C:nucleus"/>
    <property type="evidence" value="ECO:0007669"/>
    <property type="project" value="UniProtKB-SubCell"/>
</dbReference>
<dbReference type="OMA" id="PYNDAGK"/>
<keyword evidence="9" id="KW-1185">Reference proteome</keyword>
<evidence type="ECO:0000256" key="1">
    <source>
        <dbReference type="ARBA" id="ARBA00004123"/>
    </source>
</evidence>
<evidence type="ECO:0000256" key="6">
    <source>
        <dbReference type="SAM" id="MobiDB-lite"/>
    </source>
</evidence>
<dbReference type="EnsemblPlants" id="Kaladp0674s0141.1.v1.1">
    <property type="protein sequence ID" value="Kaladp0674s0141.1.v1.1"/>
    <property type="gene ID" value="Kaladp0674s0141.v1.1"/>
</dbReference>
<evidence type="ECO:0000256" key="2">
    <source>
        <dbReference type="ARBA" id="ARBA00023015"/>
    </source>
</evidence>
<dbReference type="GO" id="GO:0043565">
    <property type="term" value="F:sequence-specific DNA binding"/>
    <property type="evidence" value="ECO:0007669"/>
    <property type="project" value="InterPro"/>
</dbReference>
<dbReference type="InterPro" id="IPR036576">
    <property type="entry name" value="WRKY_dom_sf"/>
</dbReference>
<dbReference type="GO" id="GO:0003700">
    <property type="term" value="F:DNA-binding transcription factor activity"/>
    <property type="evidence" value="ECO:0007669"/>
    <property type="project" value="InterPro"/>
</dbReference>
<feature type="compositionally biased region" description="Basic and acidic residues" evidence="6">
    <location>
        <begin position="41"/>
        <end position="51"/>
    </location>
</feature>
<evidence type="ECO:0000313" key="8">
    <source>
        <dbReference type="EnsemblPlants" id="Kaladp0674s0141.1.v1.1"/>
    </source>
</evidence>
<dbReference type="InterPro" id="IPR044810">
    <property type="entry name" value="WRKY_plant"/>
</dbReference>
<evidence type="ECO:0000259" key="7">
    <source>
        <dbReference type="PROSITE" id="PS50811"/>
    </source>
</evidence>